<dbReference type="PANTHER" id="PTHR34204:SF2">
    <property type="entry name" value="RNA-BINDING ASCH DOMAIN PROTEIN"/>
    <property type="match status" value="1"/>
</dbReference>
<dbReference type="PANTHER" id="PTHR34204">
    <property type="entry name" value="RNA-BINDING ASCH DOMAIN PROTEIN"/>
    <property type="match status" value="1"/>
</dbReference>
<feature type="domain" description="ASCH" evidence="1">
    <location>
        <begin position="136"/>
        <end position="239"/>
    </location>
</feature>
<dbReference type="InterPro" id="IPR015947">
    <property type="entry name" value="PUA-like_sf"/>
</dbReference>
<accession>A0AAV3P379</accession>
<name>A0AAV3P379_LITER</name>
<dbReference type="Gene3D" id="2.30.130.30">
    <property type="entry name" value="Hypothetical protein"/>
    <property type="match status" value="1"/>
</dbReference>
<dbReference type="AlphaFoldDB" id="A0AAV3P379"/>
<protein>
    <recommendedName>
        <fullName evidence="1">ASCH domain-containing protein</fullName>
    </recommendedName>
</protein>
<dbReference type="SMART" id="SM01022">
    <property type="entry name" value="ASCH"/>
    <property type="match status" value="1"/>
</dbReference>
<organism evidence="2 3">
    <name type="scientific">Lithospermum erythrorhizon</name>
    <name type="common">Purple gromwell</name>
    <name type="synonym">Lithospermum officinale var. erythrorhizon</name>
    <dbReference type="NCBI Taxonomy" id="34254"/>
    <lineage>
        <taxon>Eukaryota</taxon>
        <taxon>Viridiplantae</taxon>
        <taxon>Streptophyta</taxon>
        <taxon>Embryophyta</taxon>
        <taxon>Tracheophyta</taxon>
        <taxon>Spermatophyta</taxon>
        <taxon>Magnoliopsida</taxon>
        <taxon>eudicotyledons</taxon>
        <taxon>Gunneridae</taxon>
        <taxon>Pentapetalae</taxon>
        <taxon>asterids</taxon>
        <taxon>lamiids</taxon>
        <taxon>Boraginales</taxon>
        <taxon>Boraginaceae</taxon>
        <taxon>Boraginoideae</taxon>
        <taxon>Lithospermeae</taxon>
        <taxon>Lithospermum</taxon>
    </lineage>
</organism>
<proteinExistence type="predicted"/>
<evidence type="ECO:0000313" key="3">
    <source>
        <dbReference type="Proteomes" id="UP001454036"/>
    </source>
</evidence>
<dbReference type="Pfam" id="PF04266">
    <property type="entry name" value="ASCH"/>
    <property type="match status" value="1"/>
</dbReference>
<keyword evidence="3" id="KW-1185">Reference proteome</keyword>
<dbReference type="SUPFAM" id="SSF88697">
    <property type="entry name" value="PUA domain-like"/>
    <property type="match status" value="1"/>
</dbReference>
<evidence type="ECO:0000259" key="1">
    <source>
        <dbReference type="SMART" id="SM01022"/>
    </source>
</evidence>
<sequence length="395" mass="43968">MTSSPGRSPVDLRECIEELLKLTLSSYVDPKEQDSSKSKSTMVFSKEYCLKLLQDDPFNTLSSDSTCPSVGVPPYPLYKRLAESLLHSSTIVTTHQKAISVNEGISSDQNEDEWNELLSKEGSKLLDVIKAVDFELHVQEPYFTQLKDGQKTIEGRCAIGDYNKIDAGAIILFNKSLVLQVQEVRRHASFAEMLESESLMKVLPGIRTIEEGVQVYRNFYSEEKEKTNGVLAICVGKPYSQLLDIMSSILLGLGYEGVQRLLGLGHSVGTVPAALPPPISVLMSSFSSLHRLDVKCSKLTDGARALAKHAERSRDKYWGTLSGSDIHKNQLATAVVRRLITRCCWMNMHIVPPHGLVFEIRVPDGYGARWSGDGSKFIGFLEPYMMDGHSRGWKH</sequence>
<dbReference type="CDD" id="cd06555">
    <property type="entry name" value="ASCH_PF0470_like"/>
    <property type="match status" value="1"/>
</dbReference>
<comment type="caution">
    <text evidence="2">The sequence shown here is derived from an EMBL/GenBank/DDBJ whole genome shotgun (WGS) entry which is preliminary data.</text>
</comment>
<gene>
    <name evidence="2" type="ORF">LIER_06142</name>
</gene>
<reference evidence="2 3" key="1">
    <citation type="submission" date="2024-01" db="EMBL/GenBank/DDBJ databases">
        <title>The complete chloroplast genome sequence of Lithospermum erythrorhizon: insights into the phylogenetic relationship among Boraginaceae species and the maternal lineages of purple gromwells.</title>
        <authorList>
            <person name="Okada T."/>
            <person name="Watanabe K."/>
        </authorList>
    </citation>
    <scope>NUCLEOTIDE SEQUENCE [LARGE SCALE GENOMIC DNA]</scope>
</reference>
<evidence type="ECO:0000313" key="2">
    <source>
        <dbReference type="EMBL" id="GAA0146114.1"/>
    </source>
</evidence>
<dbReference type="InterPro" id="IPR007374">
    <property type="entry name" value="ASCH_domain"/>
</dbReference>
<dbReference type="EMBL" id="BAABME010000878">
    <property type="protein sequence ID" value="GAA0146114.1"/>
    <property type="molecule type" value="Genomic_DNA"/>
</dbReference>
<dbReference type="Proteomes" id="UP001454036">
    <property type="component" value="Unassembled WGS sequence"/>
</dbReference>